<evidence type="ECO:0000313" key="3">
    <source>
        <dbReference type="Proteomes" id="UP000219023"/>
    </source>
</evidence>
<accession>A0A285VNQ6</accession>
<feature type="compositionally biased region" description="Low complexity" evidence="1">
    <location>
        <begin position="53"/>
        <end position="62"/>
    </location>
</feature>
<gene>
    <name evidence="2" type="ORF">SAMN05421509_105274</name>
</gene>
<dbReference type="AlphaFoldDB" id="A0A285VNQ6"/>
<dbReference type="Proteomes" id="UP000219023">
    <property type="component" value="Unassembled WGS sequence"/>
</dbReference>
<dbReference type="EMBL" id="OBQJ01000005">
    <property type="protein sequence ID" value="SOC55700.1"/>
    <property type="molecule type" value="Genomic_DNA"/>
</dbReference>
<proteinExistence type="predicted"/>
<feature type="region of interest" description="Disordered" evidence="1">
    <location>
        <begin position="38"/>
        <end position="81"/>
    </location>
</feature>
<dbReference type="OrthoDB" id="7062872at2"/>
<evidence type="ECO:0000313" key="2">
    <source>
        <dbReference type="EMBL" id="SOC55700.1"/>
    </source>
</evidence>
<reference evidence="2 3" key="1">
    <citation type="submission" date="2017-08" db="EMBL/GenBank/DDBJ databases">
        <authorList>
            <person name="de Groot N.N."/>
        </authorList>
    </citation>
    <scope>NUCLEOTIDE SEQUENCE [LARGE SCALE GENOMIC DNA]</scope>
    <source>
        <strain evidence="2 3">USBA 855</strain>
    </source>
</reference>
<dbReference type="RefSeq" id="WP_097023075.1">
    <property type="nucleotide sequence ID" value="NZ_OBQJ01000005.1"/>
</dbReference>
<evidence type="ECO:0000256" key="1">
    <source>
        <dbReference type="SAM" id="MobiDB-lite"/>
    </source>
</evidence>
<organism evidence="2 3">
    <name type="scientific">Chromohalobacter canadensis</name>
    <dbReference type="NCBI Taxonomy" id="141389"/>
    <lineage>
        <taxon>Bacteria</taxon>
        <taxon>Pseudomonadati</taxon>
        <taxon>Pseudomonadota</taxon>
        <taxon>Gammaproteobacteria</taxon>
        <taxon>Oceanospirillales</taxon>
        <taxon>Halomonadaceae</taxon>
        <taxon>Chromohalobacter</taxon>
    </lineage>
</organism>
<protein>
    <submittedName>
        <fullName evidence="2">Uncharacterized protein</fullName>
    </submittedName>
</protein>
<name>A0A285VNQ6_9GAMM</name>
<sequence length="188" mass="21017">MDKTKIRIDLVQGIIEAEGDSAFVKSVYDDFKDRLNTQSPKAAQDVKKEAQEKPASAPTKKAAPVRKKKASGGSASGKMVNDLDLSGGGGAERLKDFFSQYKISSNYERNLIFVYYLQHRLNIQGITIDHVFTCYRDVGVKVPSALQQSLWDTSRHKGWLDTNNGENITTTVPGMNHLEHDLKKQEDE</sequence>